<evidence type="ECO:0000256" key="4">
    <source>
        <dbReference type="ARBA" id="ARBA00023242"/>
    </source>
</evidence>
<evidence type="ECO:0000256" key="1">
    <source>
        <dbReference type="ARBA" id="ARBA00004123"/>
    </source>
</evidence>
<organism evidence="6 7">
    <name type="scientific">Capronia epimyces CBS 606.96</name>
    <dbReference type="NCBI Taxonomy" id="1182542"/>
    <lineage>
        <taxon>Eukaryota</taxon>
        <taxon>Fungi</taxon>
        <taxon>Dikarya</taxon>
        <taxon>Ascomycota</taxon>
        <taxon>Pezizomycotina</taxon>
        <taxon>Eurotiomycetes</taxon>
        <taxon>Chaetothyriomycetidae</taxon>
        <taxon>Chaetothyriales</taxon>
        <taxon>Herpotrichiellaceae</taxon>
        <taxon>Capronia</taxon>
    </lineage>
</organism>
<dbReference type="InterPro" id="IPR003107">
    <property type="entry name" value="HAT"/>
</dbReference>
<keyword evidence="4" id="KW-0539">Nucleus</keyword>
<dbReference type="Gene3D" id="1.25.40.10">
    <property type="entry name" value="Tetratricopeptide repeat domain"/>
    <property type="match status" value="2"/>
</dbReference>
<evidence type="ECO:0000256" key="2">
    <source>
        <dbReference type="ARBA" id="ARBA00009265"/>
    </source>
</evidence>
<dbReference type="Proteomes" id="UP000019478">
    <property type="component" value="Unassembled WGS sequence"/>
</dbReference>
<evidence type="ECO:0000256" key="3">
    <source>
        <dbReference type="ARBA" id="ARBA00022737"/>
    </source>
</evidence>
<evidence type="ECO:0000313" key="6">
    <source>
        <dbReference type="EMBL" id="EXJ87368.1"/>
    </source>
</evidence>
<dbReference type="EMBL" id="AMGY01000003">
    <property type="protein sequence ID" value="EXJ87368.1"/>
    <property type="molecule type" value="Genomic_DNA"/>
</dbReference>
<dbReference type="InterPro" id="IPR013633">
    <property type="entry name" value="NRDE-2"/>
</dbReference>
<gene>
    <name evidence="6" type="ORF">A1O3_04327</name>
</gene>
<dbReference type="SUPFAM" id="SSF48452">
    <property type="entry name" value="TPR-like"/>
    <property type="match status" value="1"/>
</dbReference>
<dbReference type="PANTHER" id="PTHR13471">
    <property type="entry name" value="TETRATRICOPEPTIDE-LIKE HELICAL"/>
    <property type="match status" value="1"/>
</dbReference>
<dbReference type="AlphaFoldDB" id="W9Y4F9"/>
<dbReference type="PANTHER" id="PTHR13471:SF0">
    <property type="entry name" value="NUCLEAR EXOSOME REGULATOR NRDE2"/>
    <property type="match status" value="1"/>
</dbReference>
<feature type="region of interest" description="Disordered" evidence="5">
    <location>
        <begin position="1"/>
        <end position="33"/>
    </location>
</feature>
<sequence>MPQLTAPISGPTQRPSKTHKPDPAIHRDHESSLFVVDRKGDRQNLAYGSPDRYAIPRYRVSGSGALLGLGPKYRITSRTETRYEVENVELDSTRKVRRQSLLSSVVTEDPAPLKALPVADNQEDLGKSFLRFEHGYSRKRRRITRQRDQQVSDTDGDDSISDLETDGEMEDAFETFKSDPVHQRHVELSRATVEHPQDPKVWLAFIDYQQTSFSRENDSRSFGLSSGRSLIDIKISLYRQALSHIKGDEERQPLILGLMHEGSKIWDSEKQASEWRTFLNKDASFDLWILYLNFMQSNQVRFTFENCLEVYKDCLQIFRAVAPGRKRDSNCIYLLLRCTLFLWQSGFTERAVGIWQALFEYCFFRPQLPVSEDPLESFHRFWASEVARIGEEGATGWNSITSPELGPNTDRQDSRMPGLDFATWAAAEDDQERCSGLPARTLDEVSETDPYRVLLFSDVREFLFSPSTSEGLRAFQDAFLLFVGLPVLSSLPESRRWQGDPFVFNHSRCTEKWTLSIAPQDLDGEPSMPLNGLSSSRTVAELYFDFLRRFLFQLATRGRDGEPDELLAEYAIALEAQADLKTARRKAKALLKQRPNSLSLYNTYAVLEYRTGNLEAAERVWSTAISMRGSLGQDVESSAFPLWREWAYSYLLKKRFNDAEVLLSMLPDSQIDLSKLQKSTSVRTPQSISTQIKAEVYIKTQFEANLSKPDTQMLPAVIDVLVIYKYLTQGLDLEAALEVYESCLNALVGRWASDAPVVETVHEHRAYLLHSHATTFSRPYKPGDYCLILRESVRIFPDNLRLLMLQQHYAQKSGLFDRLRQVDARAPGQEQVDRGSSSIIPCMFDLLTEVRRPSYAGSTDHSIRSAFRRATDQGAEGYHCMAVWKAYVMWELSVVPREKPVAKESRPASESKRRHELQKLADVFYSSLRACPWSKELYMLAFSEEILRDGLSHEGLERVYESMQDRGLRLRIELPESH</sequence>
<dbReference type="GO" id="GO:0071013">
    <property type="term" value="C:catalytic step 2 spliceosome"/>
    <property type="evidence" value="ECO:0007669"/>
    <property type="project" value="TreeGrafter"/>
</dbReference>
<evidence type="ECO:0008006" key="8">
    <source>
        <dbReference type="Google" id="ProtNLM"/>
    </source>
</evidence>
<dbReference type="GO" id="GO:1902369">
    <property type="term" value="P:negative regulation of RNA catabolic process"/>
    <property type="evidence" value="ECO:0007669"/>
    <property type="project" value="TreeGrafter"/>
</dbReference>
<feature type="region of interest" description="Disordered" evidence="5">
    <location>
        <begin position="141"/>
        <end position="164"/>
    </location>
</feature>
<proteinExistence type="inferred from homology"/>
<dbReference type="RefSeq" id="XP_007732647.1">
    <property type="nucleotide sequence ID" value="XM_007734457.1"/>
</dbReference>
<dbReference type="GeneID" id="19168447"/>
<protein>
    <recommendedName>
        <fullName evidence="8">DUF1740-domain-containing protein</fullName>
    </recommendedName>
</protein>
<feature type="compositionally biased region" description="Basic and acidic residues" evidence="5">
    <location>
        <begin position="19"/>
        <end position="33"/>
    </location>
</feature>
<keyword evidence="7" id="KW-1185">Reference proteome</keyword>
<evidence type="ECO:0000256" key="5">
    <source>
        <dbReference type="SAM" id="MobiDB-lite"/>
    </source>
</evidence>
<dbReference type="GO" id="GO:0031048">
    <property type="term" value="P:regulatory ncRNA-mediated heterochromatin formation"/>
    <property type="evidence" value="ECO:0007669"/>
    <property type="project" value="TreeGrafter"/>
</dbReference>
<accession>W9Y4F9</accession>
<evidence type="ECO:0000313" key="7">
    <source>
        <dbReference type="Proteomes" id="UP000019478"/>
    </source>
</evidence>
<keyword evidence="3" id="KW-0677">Repeat</keyword>
<dbReference type="eggNOG" id="KOG1972">
    <property type="taxonomic scope" value="Eukaryota"/>
</dbReference>
<dbReference type="STRING" id="1182542.W9Y4F9"/>
<comment type="subcellular location">
    <subcellularLocation>
        <location evidence="1">Nucleus</location>
    </subcellularLocation>
</comment>
<dbReference type="Pfam" id="PF08424">
    <property type="entry name" value="NRDE-2"/>
    <property type="match status" value="1"/>
</dbReference>
<reference evidence="6 7" key="1">
    <citation type="submission" date="2013-03" db="EMBL/GenBank/DDBJ databases">
        <title>The Genome Sequence of Capronia epimyces CBS 606.96.</title>
        <authorList>
            <consortium name="The Broad Institute Genomics Platform"/>
            <person name="Cuomo C."/>
            <person name="de Hoog S."/>
            <person name="Gorbushina A."/>
            <person name="Walker B."/>
            <person name="Young S.K."/>
            <person name="Zeng Q."/>
            <person name="Gargeya S."/>
            <person name="Fitzgerald M."/>
            <person name="Haas B."/>
            <person name="Abouelleil A."/>
            <person name="Allen A.W."/>
            <person name="Alvarado L."/>
            <person name="Arachchi H.M."/>
            <person name="Berlin A.M."/>
            <person name="Chapman S.B."/>
            <person name="Gainer-Dewar J."/>
            <person name="Goldberg J."/>
            <person name="Griggs A."/>
            <person name="Gujja S."/>
            <person name="Hansen M."/>
            <person name="Howarth C."/>
            <person name="Imamovic A."/>
            <person name="Ireland A."/>
            <person name="Larimer J."/>
            <person name="McCowan C."/>
            <person name="Murphy C."/>
            <person name="Pearson M."/>
            <person name="Poon T.W."/>
            <person name="Priest M."/>
            <person name="Roberts A."/>
            <person name="Saif S."/>
            <person name="Shea T."/>
            <person name="Sisk P."/>
            <person name="Sykes S."/>
            <person name="Wortman J."/>
            <person name="Nusbaum C."/>
            <person name="Birren B."/>
        </authorList>
    </citation>
    <scope>NUCLEOTIDE SEQUENCE [LARGE SCALE GENOMIC DNA]</scope>
    <source>
        <strain evidence="6 7">CBS 606.96</strain>
    </source>
</reference>
<dbReference type="GO" id="GO:0006396">
    <property type="term" value="P:RNA processing"/>
    <property type="evidence" value="ECO:0007669"/>
    <property type="project" value="InterPro"/>
</dbReference>
<dbReference type="HOGENOM" id="CLU_007550_0_0_1"/>
<feature type="compositionally biased region" description="Acidic residues" evidence="5">
    <location>
        <begin position="154"/>
        <end position="164"/>
    </location>
</feature>
<dbReference type="OrthoDB" id="297219at2759"/>
<dbReference type="SMART" id="SM00386">
    <property type="entry name" value="HAT"/>
    <property type="match status" value="3"/>
</dbReference>
<name>W9Y4F9_9EURO</name>
<dbReference type="InterPro" id="IPR011990">
    <property type="entry name" value="TPR-like_helical_dom_sf"/>
</dbReference>
<comment type="similarity">
    <text evidence="2">Belongs to the NRDE2 family.</text>
</comment>
<comment type="caution">
    <text evidence="6">The sequence shown here is derived from an EMBL/GenBank/DDBJ whole genome shotgun (WGS) entry which is preliminary data.</text>
</comment>